<name>A0ABT1LB65_9HYPH</name>
<keyword evidence="4 8" id="KW-0210">Decarboxylase</keyword>
<dbReference type="NCBIfam" id="NF001377">
    <property type="entry name" value="PRK00278.2-4"/>
    <property type="match status" value="1"/>
</dbReference>
<dbReference type="Proteomes" id="UP001205890">
    <property type="component" value="Unassembled WGS sequence"/>
</dbReference>
<evidence type="ECO:0000256" key="8">
    <source>
        <dbReference type="HAMAP-Rule" id="MF_00134"/>
    </source>
</evidence>
<evidence type="ECO:0000313" key="11">
    <source>
        <dbReference type="Proteomes" id="UP001205890"/>
    </source>
</evidence>
<dbReference type="Gene3D" id="3.20.20.70">
    <property type="entry name" value="Aldolase class I"/>
    <property type="match status" value="1"/>
</dbReference>
<evidence type="ECO:0000256" key="2">
    <source>
        <dbReference type="ARBA" id="ARBA00004696"/>
    </source>
</evidence>
<keyword evidence="3 8" id="KW-0028">Amino-acid biosynthesis</keyword>
<dbReference type="GO" id="GO:0004425">
    <property type="term" value="F:indole-3-glycerol-phosphate synthase activity"/>
    <property type="evidence" value="ECO:0007669"/>
    <property type="project" value="UniProtKB-EC"/>
</dbReference>
<comment type="pathway">
    <text evidence="2 8">Amino-acid biosynthesis; L-tryptophan biosynthesis; L-tryptophan from chorismate: step 4/5.</text>
</comment>
<accession>A0ABT1LB65</accession>
<protein>
    <recommendedName>
        <fullName evidence="8">Indole-3-glycerol phosphate synthase</fullName>
        <shortName evidence="8">IGPS</shortName>
        <ecNumber evidence="8">4.1.1.48</ecNumber>
    </recommendedName>
</protein>
<evidence type="ECO:0000259" key="9">
    <source>
        <dbReference type="Pfam" id="PF00218"/>
    </source>
</evidence>
<evidence type="ECO:0000313" key="10">
    <source>
        <dbReference type="EMBL" id="MCP8938198.1"/>
    </source>
</evidence>
<dbReference type="PANTHER" id="PTHR22854">
    <property type="entry name" value="TRYPTOPHAN BIOSYNTHESIS PROTEIN"/>
    <property type="match status" value="1"/>
</dbReference>
<dbReference type="InterPro" id="IPR011060">
    <property type="entry name" value="RibuloseP-bd_barrel"/>
</dbReference>
<dbReference type="EC" id="4.1.1.48" evidence="8"/>
<dbReference type="PANTHER" id="PTHR22854:SF2">
    <property type="entry name" value="INDOLE-3-GLYCEROL-PHOSPHATE SYNTHASE"/>
    <property type="match status" value="1"/>
</dbReference>
<evidence type="ECO:0000256" key="5">
    <source>
        <dbReference type="ARBA" id="ARBA00022822"/>
    </source>
</evidence>
<dbReference type="InterPro" id="IPR013785">
    <property type="entry name" value="Aldolase_TIM"/>
</dbReference>
<dbReference type="InterPro" id="IPR045186">
    <property type="entry name" value="Indole-3-glycerol_P_synth"/>
</dbReference>
<dbReference type="Pfam" id="PF00218">
    <property type="entry name" value="IGPS"/>
    <property type="match status" value="1"/>
</dbReference>
<keyword evidence="6 8" id="KW-0057">Aromatic amino acid biosynthesis</keyword>
<dbReference type="InterPro" id="IPR013798">
    <property type="entry name" value="Indole-3-glycerol_P_synth_dom"/>
</dbReference>
<comment type="caution">
    <text evidence="10">The sequence shown here is derived from an EMBL/GenBank/DDBJ whole genome shotgun (WGS) entry which is preliminary data.</text>
</comment>
<evidence type="ECO:0000256" key="4">
    <source>
        <dbReference type="ARBA" id="ARBA00022793"/>
    </source>
</evidence>
<keyword evidence="11" id="KW-1185">Reference proteome</keyword>
<dbReference type="PROSITE" id="PS00614">
    <property type="entry name" value="IGPS"/>
    <property type="match status" value="1"/>
</dbReference>
<dbReference type="SUPFAM" id="SSF51366">
    <property type="entry name" value="Ribulose-phoshate binding barrel"/>
    <property type="match status" value="1"/>
</dbReference>
<keyword evidence="5 8" id="KW-0822">Tryptophan biosynthesis</keyword>
<feature type="domain" description="Indole-3-glycerol phosphate synthase" evidence="9">
    <location>
        <begin position="5"/>
        <end position="260"/>
    </location>
</feature>
<dbReference type="NCBIfam" id="NF001370">
    <property type="entry name" value="PRK00278.1-2"/>
    <property type="match status" value="1"/>
</dbReference>
<organism evidence="10 11">
    <name type="scientific">Alsobacter ponti</name>
    <dbReference type="NCBI Taxonomy" id="2962936"/>
    <lineage>
        <taxon>Bacteria</taxon>
        <taxon>Pseudomonadati</taxon>
        <taxon>Pseudomonadota</taxon>
        <taxon>Alphaproteobacteria</taxon>
        <taxon>Hyphomicrobiales</taxon>
        <taxon>Alsobacteraceae</taxon>
        <taxon>Alsobacter</taxon>
    </lineage>
</organism>
<sequence>MADVLARIEAYKRREIDEAKARVSPADIERIAARAPKPRGFCAAIEAHLAAGRPALIAEIKKASPSKGLIRADFDPPALARAYEAGGASCLSVLTDAPSFQGRPDFLTAAREACRLPALRKDFLFEPYQVFEARAWGADCVLLIMASLTDAAARELAETAHALGMDVLVEVHDRAEMERAIPLATKLIGINNRNLRSFEVSLAVSEELAPLAPAGRIVVAESGISTHADIERLAKVNIRTFLVGESLMRQADVEAATRALLLGGSEAGA</sequence>
<reference evidence="10 11" key="1">
    <citation type="submission" date="2022-07" db="EMBL/GenBank/DDBJ databases">
        <authorList>
            <person name="Li W.-J."/>
            <person name="Deng Q.-Q."/>
        </authorList>
    </citation>
    <scope>NUCLEOTIDE SEQUENCE [LARGE SCALE GENOMIC DNA]</scope>
    <source>
        <strain evidence="10 11">SYSU M60028</strain>
    </source>
</reference>
<evidence type="ECO:0000256" key="3">
    <source>
        <dbReference type="ARBA" id="ARBA00022605"/>
    </source>
</evidence>
<dbReference type="RefSeq" id="WP_254739890.1">
    <property type="nucleotide sequence ID" value="NZ_JANCLU010000005.1"/>
</dbReference>
<comment type="similarity">
    <text evidence="8">Belongs to the TrpC family.</text>
</comment>
<gene>
    <name evidence="8 10" type="primary">trpC</name>
    <name evidence="10" type="ORF">NK718_06700</name>
</gene>
<proteinExistence type="inferred from homology"/>
<comment type="catalytic activity">
    <reaction evidence="1 8">
        <text>1-(2-carboxyphenylamino)-1-deoxy-D-ribulose 5-phosphate + H(+) = (1S,2R)-1-C-(indol-3-yl)glycerol 3-phosphate + CO2 + H2O</text>
        <dbReference type="Rhea" id="RHEA:23476"/>
        <dbReference type="ChEBI" id="CHEBI:15377"/>
        <dbReference type="ChEBI" id="CHEBI:15378"/>
        <dbReference type="ChEBI" id="CHEBI:16526"/>
        <dbReference type="ChEBI" id="CHEBI:58613"/>
        <dbReference type="ChEBI" id="CHEBI:58866"/>
        <dbReference type="EC" id="4.1.1.48"/>
    </reaction>
</comment>
<dbReference type="CDD" id="cd00331">
    <property type="entry name" value="IGPS"/>
    <property type="match status" value="1"/>
</dbReference>
<evidence type="ECO:0000256" key="6">
    <source>
        <dbReference type="ARBA" id="ARBA00023141"/>
    </source>
</evidence>
<dbReference type="NCBIfam" id="NF001373">
    <property type="entry name" value="PRK00278.1-6"/>
    <property type="match status" value="1"/>
</dbReference>
<dbReference type="InterPro" id="IPR001468">
    <property type="entry name" value="Indole-3-GlycerolPSynthase_CS"/>
</dbReference>
<keyword evidence="7 8" id="KW-0456">Lyase</keyword>
<evidence type="ECO:0000256" key="7">
    <source>
        <dbReference type="ARBA" id="ARBA00023239"/>
    </source>
</evidence>
<dbReference type="EMBL" id="JANCLU010000005">
    <property type="protein sequence ID" value="MCP8938198.1"/>
    <property type="molecule type" value="Genomic_DNA"/>
</dbReference>
<dbReference type="HAMAP" id="MF_00134_B">
    <property type="entry name" value="IGPS_B"/>
    <property type="match status" value="1"/>
</dbReference>
<evidence type="ECO:0000256" key="1">
    <source>
        <dbReference type="ARBA" id="ARBA00001633"/>
    </source>
</evidence>